<feature type="domain" description="Integrase catalytic" evidence="1">
    <location>
        <begin position="266"/>
        <end position="457"/>
    </location>
</feature>
<dbReference type="SUPFAM" id="SSF53098">
    <property type="entry name" value="Ribonuclease H-like"/>
    <property type="match status" value="2"/>
</dbReference>
<dbReference type="Gene3D" id="3.30.420.10">
    <property type="entry name" value="Ribonuclease H-like superfamily/Ribonuclease H"/>
    <property type="match status" value="2"/>
</dbReference>
<dbReference type="OrthoDB" id="6621683at2759"/>
<dbReference type="InterPro" id="IPR058520">
    <property type="entry name" value="DUF8207"/>
</dbReference>
<dbReference type="InterPro" id="IPR012337">
    <property type="entry name" value="RNaseH-like_sf"/>
</dbReference>
<dbReference type="PROSITE" id="PS50994">
    <property type="entry name" value="INTEGRASE"/>
    <property type="match status" value="2"/>
</dbReference>
<dbReference type="Proteomes" id="UP000475862">
    <property type="component" value="Unassembled WGS sequence"/>
</dbReference>
<feature type="domain" description="Integrase catalytic" evidence="1">
    <location>
        <begin position="730"/>
        <end position="898"/>
    </location>
</feature>
<name>A0A6G0T0K3_APHGL</name>
<evidence type="ECO:0000313" key="2">
    <source>
        <dbReference type="EMBL" id="KAE9523734.1"/>
    </source>
</evidence>
<evidence type="ECO:0000313" key="3">
    <source>
        <dbReference type="Proteomes" id="UP000475862"/>
    </source>
</evidence>
<dbReference type="InterPro" id="IPR001584">
    <property type="entry name" value="Integrase_cat-core"/>
</dbReference>
<comment type="caution">
    <text evidence="2">The sequence shown here is derived from an EMBL/GenBank/DDBJ whole genome shotgun (WGS) entry which is preliminary data.</text>
</comment>
<dbReference type="PANTHER" id="PTHR46585">
    <property type="entry name" value="INTEGRASE CORE DOMAIN CONTAINING PROTEIN"/>
    <property type="match status" value="1"/>
</dbReference>
<sequence>MNKEKHQKKNIKRKIMEMKPGVIDSDNYYRDVFKPIIEPLSTRTEKIPLCNSQPTELKKIETICSSNEDDDDELNSSFEHFFNNKRSTIKRYDKSYGMYYDKVSDSYKIGKHTITFSHGNLQLLDKYYPWTIGLWSLLCEKEPKKTTIEDIENYYNILKTTGVHLKEDEKPKISKYHKWSVVVKPLYERMKHEEKQLNEHIAKINYLRSSQINFTSIKDHLSSSNAKRSNVIDDTTMKNEPFYFNPEANSSMVTDPAVENMFNFTLTPQPKKGSGLYKDVIPQTQLVYYDDPNELVTRLNLLTSSQSVDTYSKYVWVEALKNKTSKECTNGMFNILKKAHPKLLQTDNGTEFYNIQFQNLMKKYKIKHYSSYSVIKCSMAERTWNWYNTISKIMYNYNNTKHRTIKCTPNEVRADTNKIKFNTQFNDTFYKPKLKVNDKVRISNKGYTPNWTTEIFTVSKVLQTNPVTYQLKDGSDNIILGGFYEQEIKLTDFPDTFLVERIIKKVGNKMFVKWLALVIPGFLTRCTSVEFISYFISLNKFAKPLCAIDISVRSSAGFPLNEIRSNNKRKPFHIVSARIVTVEGGVAIARCGFYCESFPAPTDFAYSVCRFECTFRSLDKTSPRKLSNDAFELGGKEIQFFDNVIRIEGDTRTYPVTAGLIDLLFLKSPESAKYTQVDLNAYKLILIQTSAHRTLNGDRIRKSKGPKFGIISNLFSRKNNILTGAGINIRLQKHNITYWNDTNELVDRLRLLYSSLAAGNTAVRNEIISICEELVEAKLLKKIPNTKKGEEVTAAAGKSFAQSRPNLLHVDKGRKFYNKNFEALVKKHNIKMYSTFSVLKASIIERVNRTIKARMFKEFTSRGSHVWITILPALVDGYNNSVHRTIGMTPMEADAHPSRVKLKYDVENTGKIKFSVGDKVRISVYKGVFTKGYLPNWSTEIFTIIKVNKTTPATFILEDYTGSPIAGGFYAEEIRRTMYPDDYLVEKVIRTKGHRVFVRWLGFTDEHNKSIDSINKNIEDLKTDLTHAYTRIVILEDRIDGYQYSPKTTATILDIQCILGPHSKYMIKEMSIVDLNGWASQHWIFKHIRTRENTPKVNAVNMWLYRNYHQLSPVCGDVQYSEIGKILTSLHFDCIYVKGEEKRQIIQDFIPNVKIIEMGTDLDCPRLDQLHAGPGKNIQPCCLYHMNLDSTQCTYNRSPANRYIHNTMPTNVEFFTQSYSLATSEQPYRRCVKYHHLAAKVYPSAAYNRSDTFRLQRAGSAQRTTLFDRDTDKHISEFIIIQPYQDDIITRLYTHVLIMDVLNSLQRQTNVLNLSIGELTKDIEYRVQSMNNVETKFGMAVACVLQDPAGGGIINVFLLKSVQLSSDEIQQYNQHETDPVNLIFRDPIVLRDI</sequence>
<proteinExistence type="predicted"/>
<evidence type="ECO:0000259" key="1">
    <source>
        <dbReference type="PROSITE" id="PS50994"/>
    </source>
</evidence>
<dbReference type="PANTHER" id="PTHR46585:SF1">
    <property type="entry name" value="CHROMO DOMAIN-CONTAINING PROTEIN"/>
    <property type="match status" value="1"/>
</dbReference>
<accession>A0A6G0T0K3</accession>
<dbReference type="GO" id="GO:0003676">
    <property type="term" value="F:nucleic acid binding"/>
    <property type="evidence" value="ECO:0007669"/>
    <property type="project" value="InterPro"/>
</dbReference>
<keyword evidence="3" id="KW-1185">Reference proteome</keyword>
<dbReference type="EMBL" id="VYZN01000077">
    <property type="protein sequence ID" value="KAE9523734.1"/>
    <property type="molecule type" value="Genomic_DNA"/>
</dbReference>
<dbReference type="GO" id="GO:0015074">
    <property type="term" value="P:DNA integration"/>
    <property type="evidence" value="ECO:0007669"/>
    <property type="project" value="InterPro"/>
</dbReference>
<dbReference type="InterPro" id="IPR036397">
    <property type="entry name" value="RNaseH_sf"/>
</dbReference>
<reference evidence="2 3" key="1">
    <citation type="submission" date="2019-08" db="EMBL/GenBank/DDBJ databases">
        <title>The genome of the soybean aphid Biotype 1, its phylome, world population structure and adaptation to the North American continent.</title>
        <authorList>
            <person name="Giordano R."/>
            <person name="Donthu R.K."/>
            <person name="Hernandez A.G."/>
            <person name="Wright C.L."/>
            <person name="Zimin A.V."/>
        </authorList>
    </citation>
    <scope>NUCLEOTIDE SEQUENCE [LARGE SCALE GENOMIC DNA]</scope>
    <source>
        <tissue evidence="2">Whole aphids</tissue>
    </source>
</reference>
<dbReference type="Pfam" id="PF26634">
    <property type="entry name" value="DUF8207"/>
    <property type="match status" value="2"/>
</dbReference>
<protein>
    <recommendedName>
        <fullName evidence="1">Integrase catalytic domain-containing protein</fullName>
    </recommendedName>
</protein>
<organism evidence="2 3">
    <name type="scientific">Aphis glycines</name>
    <name type="common">Soybean aphid</name>
    <dbReference type="NCBI Taxonomy" id="307491"/>
    <lineage>
        <taxon>Eukaryota</taxon>
        <taxon>Metazoa</taxon>
        <taxon>Ecdysozoa</taxon>
        <taxon>Arthropoda</taxon>
        <taxon>Hexapoda</taxon>
        <taxon>Insecta</taxon>
        <taxon>Pterygota</taxon>
        <taxon>Neoptera</taxon>
        <taxon>Paraneoptera</taxon>
        <taxon>Hemiptera</taxon>
        <taxon>Sternorrhyncha</taxon>
        <taxon>Aphidomorpha</taxon>
        <taxon>Aphidoidea</taxon>
        <taxon>Aphididae</taxon>
        <taxon>Aphidini</taxon>
        <taxon>Aphis</taxon>
        <taxon>Aphis</taxon>
    </lineage>
</organism>
<gene>
    <name evidence="2" type="ORF">AGLY_015875</name>
</gene>